<keyword evidence="5" id="KW-1185">Reference proteome</keyword>
<gene>
    <name evidence="4" type="ORF">Rain11_0979</name>
</gene>
<dbReference type="Proteomes" id="UP000233387">
    <property type="component" value="Unassembled WGS sequence"/>
</dbReference>
<comment type="caution">
    <text evidence="4">The sequence shown here is derived from an EMBL/GenBank/DDBJ whole genome shotgun (WGS) entry which is preliminary data.</text>
</comment>
<protein>
    <submittedName>
        <fullName evidence="4">Iron-containing alcohol dehydrogenase</fullName>
    </submittedName>
</protein>
<evidence type="ECO:0000313" key="4">
    <source>
        <dbReference type="EMBL" id="PKQ70042.1"/>
    </source>
</evidence>
<feature type="domain" description="Fe-containing alcohol dehydrogenase-like C-terminal" evidence="3">
    <location>
        <begin position="190"/>
        <end position="327"/>
    </location>
</feature>
<dbReference type="Gene3D" id="1.20.1090.10">
    <property type="entry name" value="Dehydroquinate synthase-like - alpha domain"/>
    <property type="match status" value="1"/>
</dbReference>
<name>A0A2N3II77_9BACT</name>
<dbReference type="RefSeq" id="WP_101358243.1">
    <property type="nucleotide sequence ID" value="NZ_NKXO01000012.1"/>
</dbReference>
<dbReference type="Gene3D" id="3.40.50.1970">
    <property type="match status" value="1"/>
</dbReference>
<dbReference type="InterPro" id="IPR039697">
    <property type="entry name" value="Alcohol_dehydrogenase_Fe"/>
</dbReference>
<reference evidence="4 5" key="1">
    <citation type="submission" date="2017-06" db="EMBL/GenBank/DDBJ databases">
        <title>Raineya orbicola gen. nov., sp. nov. a slightly thermophilic bacterium of the phylum Bacteroidetes and the description of Raineyaceae fam. nov.</title>
        <authorList>
            <person name="Albuquerque L."/>
            <person name="Polonia A.R.M."/>
            <person name="Barroso C."/>
            <person name="Froufe H.J.C."/>
            <person name="Lage O."/>
            <person name="Lobo-Da-Cunha A."/>
            <person name="Egas C."/>
            <person name="Da Costa M.S."/>
        </authorList>
    </citation>
    <scope>NUCLEOTIDE SEQUENCE [LARGE SCALE GENOMIC DNA]</scope>
    <source>
        <strain evidence="4 5">SPSPC-11</strain>
    </source>
</reference>
<dbReference type="InterPro" id="IPR001670">
    <property type="entry name" value="ADH_Fe/GldA"/>
</dbReference>
<feature type="domain" description="Alcohol dehydrogenase iron-type/glycerol dehydrogenase GldA" evidence="2">
    <location>
        <begin position="10"/>
        <end position="177"/>
    </location>
</feature>
<dbReference type="PANTHER" id="PTHR11496">
    <property type="entry name" value="ALCOHOL DEHYDROGENASE"/>
    <property type="match status" value="1"/>
</dbReference>
<dbReference type="Pfam" id="PF25137">
    <property type="entry name" value="ADH_Fe_C"/>
    <property type="match status" value="1"/>
</dbReference>
<accession>A0A2N3II77</accession>
<dbReference type="EMBL" id="NKXO01000012">
    <property type="protein sequence ID" value="PKQ70042.1"/>
    <property type="molecule type" value="Genomic_DNA"/>
</dbReference>
<dbReference type="SUPFAM" id="SSF56796">
    <property type="entry name" value="Dehydroquinate synthase-like"/>
    <property type="match status" value="1"/>
</dbReference>
<dbReference type="PANTHER" id="PTHR11496:SF104">
    <property type="entry name" value="3-DEOXY-ALPHA-D-MANNO-OCTULOSONATE 8-OXIDASE"/>
    <property type="match status" value="1"/>
</dbReference>
<dbReference type="GO" id="GO:0004022">
    <property type="term" value="F:alcohol dehydrogenase (NAD+) activity"/>
    <property type="evidence" value="ECO:0007669"/>
    <property type="project" value="TreeGrafter"/>
</dbReference>
<dbReference type="AlphaFoldDB" id="A0A2N3II77"/>
<evidence type="ECO:0000256" key="1">
    <source>
        <dbReference type="ARBA" id="ARBA00023002"/>
    </source>
</evidence>
<keyword evidence="1" id="KW-0560">Oxidoreductase</keyword>
<organism evidence="4 5">
    <name type="scientific">Raineya orbicola</name>
    <dbReference type="NCBI Taxonomy" id="2016530"/>
    <lineage>
        <taxon>Bacteria</taxon>
        <taxon>Pseudomonadati</taxon>
        <taxon>Bacteroidota</taxon>
        <taxon>Cytophagia</taxon>
        <taxon>Cytophagales</taxon>
        <taxon>Raineyaceae</taxon>
        <taxon>Raineya</taxon>
    </lineage>
</organism>
<evidence type="ECO:0000259" key="2">
    <source>
        <dbReference type="Pfam" id="PF00465"/>
    </source>
</evidence>
<evidence type="ECO:0000313" key="5">
    <source>
        <dbReference type="Proteomes" id="UP000233387"/>
    </source>
</evidence>
<sequence length="360" mass="40870">MFKNFQSVSKCAYGRGSFDKLGEIIAPKRSENQGYFIFLIDHYFEDKPDFHKRIPAESNDVVEFIYTSGEEPKTSQIDELRDRFLQSKGLPAGVIGIGGGSIMDIAKALALMFTNEGSSVQYQGLNLIKKPGVYHVGVPTISGTGAEVSMTAVLTGPTKKLGLKCDWTVFDQIILDPDLIATVPKNQWFYTGMDTYIHCVESMTGQYKNTFSEAYGYKAIDLCKEVFLYEGSGQNPLNDEKLMVASYFGGLSLTYSEVGVCHALSYGLSYVFGTRHCFANCIIFPHLEEFYPEGVKEFKQMVEKNDIFIPKNLSQTWQEQEVEKMIDVCWALTHMWKHALGDDWEKKLTREKLKELYYRM</sequence>
<dbReference type="OrthoDB" id="9801156at2"/>
<dbReference type="InterPro" id="IPR056798">
    <property type="entry name" value="ADH_Fe_C"/>
</dbReference>
<dbReference type="CDD" id="cd08184">
    <property type="entry name" value="Fe-ADH_KdnB-like"/>
    <property type="match status" value="1"/>
</dbReference>
<evidence type="ECO:0000259" key="3">
    <source>
        <dbReference type="Pfam" id="PF25137"/>
    </source>
</evidence>
<dbReference type="Pfam" id="PF00465">
    <property type="entry name" value="Fe-ADH"/>
    <property type="match status" value="1"/>
</dbReference>
<dbReference type="GO" id="GO:0046872">
    <property type="term" value="F:metal ion binding"/>
    <property type="evidence" value="ECO:0007669"/>
    <property type="project" value="InterPro"/>
</dbReference>
<proteinExistence type="predicted"/>